<keyword evidence="4" id="KW-0337">GPI-anchor biosynthesis</keyword>
<dbReference type="EMBL" id="CAJFDH010000004">
    <property type="protein sequence ID" value="CAD5220450.1"/>
    <property type="molecule type" value="Genomic_DNA"/>
</dbReference>
<comment type="similarity">
    <text evidence="3">Belongs to the PIGS family.</text>
</comment>
<dbReference type="GO" id="GO:0006506">
    <property type="term" value="P:GPI anchor biosynthetic process"/>
    <property type="evidence" value="ECO:0007669"/>
    <property type="project" value="UniProtKB-UniPathway"/>
</dbReference>
<sequence length="527" mass="61431">MLDSEDQDVINEIEKRELDELPFDYLRSLQSNLSLYYLPIFIILIPILWYLTTFPYRAALQPLDPTLDRILVPYNISIRSKRQWRSPIEEAIQNLQKQHENVKFFIKYVVLEEEAGKEFVLDRNGLNLVVFEGKTNLIRFVKEDYVVVELKDHYQLENLLKKVLGLERLDIIQKTDENTLDVQSMSVWDRMPISNFYHLQLVYLHENGVRSAEKEEKIQRETEKFVQLASKYGFYADIGIEHLWDFDVDDYIEVDQKSGEKRFKNDKLETLTTEVNKGTAWTRSLGIDKPLIKIAIFSLNDNINFYNNGKLLNGQIIASWGGITSTSVNSTTQSQQKRLFSAVVDIVKAQLGVSELPHILTLLDDNNKATDVVVDSNDKGLPMEYEWRRFEKAAFLEHCQRARAALKTIHLLKKKLEFMVITREVAVHFYEAHEILVQTLLEARVYGKLDIKKAIRARLLAERAAAHKDLIDNLDFPFENRYAMYISLFLPVYHMMYGGGMAALAFIVFYFKVKRGKEVKGKMLPYY</sequence>
<feature type="transmembrane region" description="Helical" evidence="10">
    <location>
        <begin position="35"/>
        <end position="52"/>
    </location>
</feature>
<evidence type="ECO:0000256" key="9">
    <source>
        <dbReference type="ARBA" id="ARBA00023180"/>
    </source>
</evidence>
<evidence type="ECO:0000256" key="4">
    <source>
        <dbReference type="ARBA" id="ARBA00022502"/>
    </source>
</evidence>
<comment type="subcellular location">
    <subcellularLocation>
        <location evidence="1">Endoplasmic reticulum membrane</location>
        <topology evidence="1">Multi-pass membrane protein</topology>
    </subcellularLocation>
</comment>
<evidence type="ECO:0000256" key="5">
    <source>
        <dbReference type="ARBA" id="ARBA00022692"/>
    </source>
</evidence>
<dbReference type="Proteomes" id="UP000614601">
    <property type="component" value="Unassembled WGS sequence"/>
</dbReference>
<dbReference type="OrthoDB" id="28748at2759"/>
<evidence type="ECO:0000256" key="10">
    <source>
        <dbReference type="SAM" id="Phobius"/>
    </source>
</evidence>
<dbReference type="GO" id="GO:0042765">
    <property type="term" value="C:GPI-anchor transamidase complex"/>
    <property type="evidence" value="ECO:0007669"/>
    <property type="project" value="InterPro"/>
</dbReference>
<keyword evidence="9" id="KW-0325">Glycoprotein</keyword>
<comment type="caution">
    <text evidence="11">The sequence shown here is derived from an EMBL/GenBank/DDBJ whole genome shotgun (WGS) entry which is preliminary data.</text>
</comment>
<reference evidence="11" key="1">
    <citation type="submission" date="2020-09" db="EMBL/GenBank/DDBJ databases">
        <authorList>
            <person name="Kikuchi T."/>
        </authorList>
    </citation>
    <scope>NUCLEOTIDE SEQUENCE</scope>
    <source>
        <strain evidence="11">SH1</strain>
    </source>
</reference>
<evidence type="ECO:0000313" key="12">
    <source>
        <dbReference type="Proteomes" id="UP000614601"/>
    </source>
</evidence>
<evidence type="ECO:0000256" key="3">
    <source>
        <dbReference type="ARBA" id="ARBA00005316"/>
    </source>
</evidence>
<dbReference type="EMBL" id="CAJFCW020000004">
    <property type="protein sequence ID" value="CAG9113710.1"/>
    <property type="molecule type" value="Genomic_DNA"/>
</dbReference>
<keyword evidence="5 10" id="KW-0812">Transmembrane</keyword>
<keyword evidence="6" id="KW-0256">Endoplasmic reticulum</keyword>
<evidence type="ECO:0000256" key="2">
    <source>
        <dbReference type="ARBA" id="ARBA00004687"/>
    </source>
</evidence>
<name>A0A811KX88_9BILA</name>
<dbReference type="Proteomes" id="UP000783686">
    <property type="component" value="Unassembled WGS sequence"/>
</dbReference>
<gene>
    <name evidence="11" type="ORF">BOKJ2_LOCUS8950</name>
</gene>
<proteinExistence type="inferred from homology"/>
<organism evidence="11 12">
    <name type="scientific">Bursaphelenchus okinawaensis</name>
    <dbReference type="NCBI Taxonomy" id="465554"/>
    <lineage>
        <taxon>Eukaryota</taxon>
        <taxon>Metazoa</taxon>
        <taxon>Ecdysozoa</taxon>
        <taxon>Nematoda</taxon>
        <taxon>Chromadorea</taxon>
        <taxon>Rhabditida</taxon>
        <taxon>Tylenchina</taxon>
        <taxon>Tylenchomorpha</taxon>
        <taxon>Aphelenchoidea</taxon>
        <taxon>Aphelenchoididae</taxon>
        <taxon>Bursaphelenchus</taxon>
    </lineage>
</organism>
<dbReference type="AlphaFoldDB" id="A0A811KX88"/>
<comment type="pathway">
    <text evidence="2">Glycolipid biosynthesis; glycosylphosphatidylinositol-anchor biosynthesis.</text>
</comment>
<accession>A0A811KX88</accession>
<keyword evidence="8 10" id="KW-0472">Membrane</keyword>
<evidence type="ECO:0000256" key="8">
    <source>
        <dbReference type="ARBA" id="ARBA00023136"/>
    </source>
</evidence>
<dbReference type="InterPro" id="IPR019540">
    <property type="entry name" value="PtdIno-glycan_biosynth_class_S"/>
</dbReference>
<feature type="transmembrane region" description="Helical" evidence="10">
    <location>
        <begin position="482"/>
        <end position="511"/>
    </location>
</feature>
<evidence type="ECO:0000256" key="1">
    <source>
        <dbReference type="ARBA" id="ARBA00004477"/>
    </source>
</evidence>
<dbReference type="PANTHER" id="PTHR21072:SF13">
    <property type="entry name" value="GPI TRANSAMIDASE COMPONENT PIG-S"/>
    <property type="match status" value="1"/>
</dbReference>
<dbReference type="UniPathway" id="UPA00196"/>
<keyword evidence="7 10" id="KW-1133">Transmembrane helix</keyword>
<keyword evidence="12" id="KW-1185">Reference proteome</keyword>
<protein>
    <submittedName>
        <fullName evidence="11">Uncharacterized protein</fullName>
    </submittedName>
</protein>
<dbReference type="Pfam" id="PF10510">
    <property type="entry name" value="PIG-S"/>
    <property type="match status" value="1"/>
</dbReference>
<dbReference type="GO" id="GO:0016255">
    <property type="term" value="P:attachment of GPI anchor to protein"/>
    <property type="evidence" value="ECO:0007669"/>
    <property type="project" value="InterPro"/>
</dbReference>
<evidence type="ECO:0000256" key="7">
    <source>
        <dbReference type="ARBA" id="ARBA00022989"/>
    </source>
</evidence>
<evidence type="ECO:0000256" key="6">
    <source>
        <dbReference type="ARBA" id="ARBA00022824"/>
    </source>
</evidence>
<dbReference type="PANTHER" id="PTHR21072">
    <property type="entry name" value="GPI TRANSAMIDASE COMPONENT PIG-S"/>
    <property type="match status" value="1"/>
</dbReference>
<evidence type="ECO:0000313" key="11">
    <source>
        <dbReference type="EMBL" id="CAD5220450.1"/>
    </source>
</evidence>